<accession>A0A377FV75</accession>
<organism evidence="4 5">
    <name type="scientific">Exiguobacterium aurantiacum</name>
    <dbReference type="NCBI Taxonomy" id="33987"/>
    <lineage>
        <taxon>Bacteria</taxon>
        <taxon>Bacillati</taxon>
        <taxon>Bacillota</taxon>
        <taxon>Bacilli</taxon>
        <taxon>Bacillales</taxon>
        <taxon>Bacillales Family XII. Incertae Sedis</taxon>
        <taxon>Exiguobacterium</taxon>
    </lineage>
</organism>
<dbReference type="GO" id="GO:0003841">
    <property type="term" value="F:1-acylglycerol-3-phosphate O-acyltransferase activity"/>
    <property type="evidence" value="ECO:0007669"/>
    <property type="project" value="TreeGrafter"/>
</dbReference>
<dbReference type="EMBL" id="UGGP01000001">
    <property type="protein sequence ID" value="STO08396.1"/>
    <property type="molecule type" value="Genomic_DNA"/>
</dbReference>
<name>A0A377FV75_9BACL</name>
<dbReference type="STRING" id="1397694.GCA_000702585_02262"/>
<evidence type="ECO:0000256" key="2">
    <source>
        <dbReference type="ARBA" id="ARBA00023315"/>
    </source>
</evidence>
<dbReference type="PANTHER" id="PTHR10434">
    <property type="entry name" value="1-ACYL-SN-GLYCEROL-3-PHOSPHATE ACYLTRANSFERASE"/>
    <property type="match status" value="1"/>
</dbReference>
<dbReference type="SMART" id="SM00563">
    <property type="entry name" value="PlsC"/>
    <property type="match status" value="1"/>
</dbReference>
<dbReference type="CDD" id="cd07989">
    <property type="entry name" value="LPLAT_AGPAT-like"/>
    <property type="match status" value="1"/>
</dbReference>
<dbReference type="Pfam" id="PF01553">
    <property type="entry name" value="Acyltransferase"/>
    <property type="match status" value="1"/>
</dbReference>
<gene>
    <name evidence="4" type="primary">plsC_1</name>
    <name evidence="4" type="ORF">NCTC13163_01766</name>
</gene>
<dbReference type="RefSeq" id="WP_029335339.1">
    <property type="nucleotide sequence ID" value="NZ_UGGP01000001.1"/>
</dbReference>
<sequence length="207" mass="22978">MKPLNNGPFGMYRLTVGVVNIIRKLSFRVEYVGRENVPLDGSMIVCSNHQSNWDPVLLAGAMPKQRQLRFFAKKELFDVPVLKHILNRSGQIPVSRGEGDRQALRVVLQKLKDDEVISIFPEGTRSKDGTLGKAQAGVGFFALRSEAAVLPIAIIGEYKFRQRLKVVIGEPIDLSALKANKASAQVAADLIMARINGLYNEHSRNVR</sequence>
<dbReference type="SUPFAM" id="SSF69593">
    <property type="entry name" value="Glycerol-3-phosphate (1)-acyltransferase"/>
    <property type="match status" value="1"/>
</dbReference>
<protein>
    <submittedName>
        <fullName evidence="4">1-acyl-sn-glycerol-3-phosphate acyltransferase</fullName>
        <ecNumber evidence="4">2.3.1.-</ecNumber>
    </submittedName>
</protein>
<dbReference type="InterPro" id="IPR002123">
    <property type="entry name" value="Plipid/glycerol_acylTrfase"/>
</dbReference>
<reference evidence="4 5" key="1">
    <citation type="submission" date="2018-06" db="EMBL/GenBank/DDBJ databases">
        <authorList>
            <consortium name="Pathogen Informatics"/>
            <person name="Doyle S."/>
        </authorList>
    </citation>
    <scope>NUCLEOTIDE SEQUENCE [LARGE SCALE GENOMIC DNA]</scope>
    <source>
        <strain evidence="4 5">NCTC13163</strain>
    </source>
</reference>
<keyword evidence="1 4" id="KW-0808">Transferase</keyword>
<evidence type="ECO:0000256" key="1">
    <source>
        <dbReference type="ARBA" id="ARBA00022679"/>
    </source>
</evidence>
<evidence type="ECO:0000313" key="5">
    <source>
        <dbReference type="Proteomes" id="UP000254060"/>
    </source>
</evidence>
<evidence type="ECO:0000313" key="4">
    <source>
        <dbReference type="EMBL" id="STO08396.1"/>
    </source>
</evidence>
<dbReference type="PANTHER" id="PTHR10434:SF11">
    <property type="entry name" value="1-ACYL-SN-GLYCEROL-3-PHOSPHATE ACYLTRANSFERASE"/>
    <property type="match status" value="1"/>
</dbReference>
<proteinExistence type="predicted"/>
<dbReference type="EC" id="2.3.1.-" evidence="4"/>
<dbReference type="AlphaFoldDB" id="A0A377FV75"/>
<keyword evidence="2 4" id="KW-0012">Acyltransferase</keyword>
<dbReference type="GO" id="GO:0006654">
    <property type="term" value="P:phosphatidic acid biosynthetic process"/>
    <property type="evidence" value="ECO:0007669"/>
    <property type="project" value="TreeGrafter"/>
</dbReference>
<feature type="domain" description="Phospholipid/glycerol acyltransferase" evidence="3">
    <location>
        <begin position="43"/>
        <end position="157"/>
    </location>
</feature>
<dbReference type="OrthoDB" id="9803035at2"/>
<evidence type="ECO:0000259" key="3">
    <source>
        <dbReference type="SMART" id="SM00563"/>
    </source>
</evidence>
<dbReference type="Proteomes" id="UP000254060">
    <property type="component" value="Unassembled WGS sequence"/>
</dbReference>